<keyword evidence="3" id="KW-1185">Reference proteome</keyword>
<feature type="domain" description="G" evidence="1">
    <location>
        <begin position="8"/>
        <end position="136"/>
    </location>
</feature>
<name>A0A6A4I0D7_9AGAR</name>
<protein>
    <recommendedName>
        <fullName evidence="1">G domain-containing protein</fullName>
    </recommendedName>
</protein>
<dbReference type="EMBL" id="ML769430">
    <property type="protein sequence ID" value="KAE9402898.1"/>
    <property type="molecule type" value="Genomic_DNA"/>
</dbReference>
<dbReference type="SUPFAM" id="SSF52540">
    <property type="entry name" value="P-loop containing nucleoside triphosphate hydrolases"/>
    <property type="match status" value="1"/>
</dbReference>
<organism evidence="2 3">
    <name type="scientific">Gymnopus androsaceus JB14</name>
    <dbReference type="NCBI Taxonomy" id="1447944"/>
    <lineage>
        <taxon>Eukaryota</taxon>
        <taxon>Fungi</taxon>
        <taxon>Dikarya</taxon>
        <taxon>Basidiomycota</taxon>
        <taxon>Agaricomycotina</taxon>
        <taxon>Agaricomycetes</taxon>
        <taxon>Agaricomycetidae</taxon>
        <taxon>Agaricales</taxon>
        <taxon>Marasmiineae</taxon>
        <taxon>Omphalotaceae</taxon>
        <taxon>Gymnopus</taxon>
    </lineage>
</organism>
<dbReference type="InterPro" id="IPR006073">
    <property type="entry name" value="GTP-bd"/>
</dbReference>
<dbReference type="InterPro" id="IPR027417">
    <property type="entry name" value="P-loop_NTPase"/>
</dbReference>
<dbReference type="Gene3D" id="3.40.50.300">
    <property type="entry name" value="P-loop containing nucleotide triphosphate hydrolases"/>
    <property type="match status" value="1"/>
</dbReference>
<gene>
    <name evidence="2" type="ORF">BT96DRAFT_515542</name>
</gene>
<evidence type="ECO:0000313" key="3">
    <source>
        <dbReference type="Proteomes" id="UP000799118"/>
    </source>
</evidence>
<evidence type="ECO:0000313" key="2">
    <source>
        <dbReference type="EMBL" id="KAE9402898.1"/>
    </source>
</evidence>
<reference evidence="2" key="1">
    <citation type="journal article" date="2019" name="Environ. Microbiol.">
        <title>Fungal ecological strategies reflected in gene transcription - a case study of two litter decomposers.</title>
        <authorList>
            <person name="Barbi F."/>
            <person name="Kohler A."/>
            <person name="Barry K."/>
            <person name="Baskaran P."/>
            <person name="Daum C."/>
            <person name="Fauchery L."/>
            <person name="Ihrmark K."/>
            <person name="Kuo A."/>
            <person name="LaButti K."/>
            <person name="Lipzen A."/>
            <person name="Morin E."/>
            <person name="Grigoriev I.V."/>
            <person name="Henrissat B."/>
            <person name="Lindahl B."/>
            <person name="Martin F."/>
        </authorList>
    </citation>
    <scope>NUCLEOTIDE SEQUENCE</scope>
    <source>
        <strain evidence="2">JB14</strain>
    </source>
</reference>
<proteinExistence type="predicted"/>
<dbReference type="AlphaFoldDB" id="A0A6A4I0D7"/>
<evidence type="ECO:0000259" key="1">
    <source>
        <dbReference type="Pfam" id="PF01926"/>
    </source>
</evidence>
<dbReference type="Proteomes" id="UP000799118">
    <property type="component" value="Unassembled WGS sequence"/>
</dbReference>
<dbReference type="Pfam" id="PF01926">
    <property type="entry name" value="MMR_HSR1"/>
    <property type="match status" value="1"/>
</dbReference>
<sequence>MLQAPPNIVIFGSTGSGKSSVVNMIRGPAEGQAPISSGAEGCTFQSNSYSIDIGDQTYRLWDTSGLDEGMGGTVISQRALENLCRLVKQLSHGDEGGVSLLMFVMKGPRITDAARKNYRMFYEGFCRKKVPVVIVVTGMENEPNMDDWWYNNAWAFNERNMLFHGHACITATTGKLDAITGRGLHADAYEQSIRTVKKLIADYCAEEGWKKVLFECYPCSV</sequence>
<dbReference type="CDD" id="cd00882">
    <property type="entry name" value="Ras_like_GTPase"/>
    <property type="match status" value="1"/>
</dbReference>
<dbReference type="GO" id="GO:0005525">
    <property type="term" value="F:GTP binding"/>
    <property type="evidence" value="ECO:0007669"/>
    <property type="project" value="InterPro"/>
</dbReference>
<dbReference type="OrthoDB" id="8954335at2759"/>
<accession>A0A6A4I0D7</accession>